<name>A0A1M6CPN6_PSEXY</name>
<evidence type="ECO:0000259" key="2">
    <source>
        <dbReference type="SMART" id="SM00854"/>
    </source>
</evidence>
<dbReference type="Proteomes" id="UP000184185">
    <property type="component" value="Unassembled WGS sequence"/>
</dbReference>
<evidence type="ECO:0000256" key="1">
    <source>
        <dbReference type="ARBA" id="ARBA00005662"/>
    </source>
</evidence>
<dbReference type="AlphaFoldDB" id="A0A1M6CPN6"/>
<dbReference type="OrthoDB" id="9810906at2"/>
<dbReference type="CDD" id="cd07381">
    <property type="entry name" value="MPP_CapA"/>
    <property type="match status" value="1"/>
</dbReference>
<dbReference type="EMBL" id="FQYQ01000003">
    <property type="protein sequence ID" value="SHI62688.1"/>
    <property type="molecule type" value="Genomic_DNA"/>
</dbReference>
<proteinExistence type="inferred from homology"/>
<evidence type="ECO:0000313" key="3">
    <source>
        <dbReference type="EMBL" id="SHI62688.1"/>
    </source>
</evidence>
<accession>A0A1M6CPN6</accession>
<dbReference type="InterPro" id="IPR052169">
    <property type="entry name" value="CW_Biosynth-Accessory"/>
</dbReference>
<dbReference type="InterPro" id="IPR029052">
    <property type="entry name" value="Metallo-depent_PP-like"/>
</dbReference>
<comment type="similarity">
    <text evidence="1">Belongs to the CapA family.</text>
</comment>
<dbReference type="PANTHER" id="PTHR33393">
    <property type="entry name" value="POLYGLUTAMINE SYNTHESIS ACCESSORY PROTEIN RV0574C-RELATED"/>
    <property type="match status" value="1"/>
</dbReference>
<dbReference type="SMART" id="SM00854">
    <property type="entry name" value="PGA_cap"/>
    <property type="match status" value="1"/>
</dbReference>
<dbReference type="Pfam" id="PF09587">
    <property type="entry name" value="PGA_cap"/>
    <property type="match status" value="1"/>
</dbReference>
<dbReference type="RefSeq" id="WP_072912978.1">
    <property type="nucleotide sequence ID" value="NZ_FQYQ01000003.1"/>
</dbReference>
<dbReference type="SUPFAM" id="SSF56300">
    <property type="entry name" value="Metallo-dependent phosphatases"/>
    <property type="match status" value="1"/>
</dbReference>
<reference evidence="3 4" key="1">
    <citation type="submission" date="2016-11" db="EMBL/GenBank/DDBJ databases">
        <authorList>
            <person name="Jaros S."/>
            <person name="Januszkiewicz K."/>
            <person name="Wedrychowicz H."/>
        </authorList>
    </citation>
    <scope>NUCLEOTIDE SEQUENCE [LARGE SCALE GENOMIC DNA]</scope>
    <source>
        <strain evidence="3 4">DSM 14809</strain>
    </source>
</reference>
<gene>
    <name evidence="3" type="ORF">SAMN02745725_00772</name>
</gene>
<evidence type="ECO:0000313" key="4">
    <source>
        <dbReference type="Proteomes" id="UP000184185"/>
    </source>
</evidence>
<sequence>MRKCSYGLAIIIVFTSLLLVGCGIKETNVETYAKLKESQPQKIQIADLSDAWDTILNNSTKAFIGGHPIDETFLSMVTHEYGEKTVQEIASYANFETPEIWYELTGKSIHVLWYDYCKSTGIKNYSFDRIHEIDIDGEDIVLDFTGDVSFSDGVATTDYMDHQIGGITECFSEDLLAEMRSADVMMINNEFAYTTRGAALEGKAYTFRSAPSRVSLLEELGVDIVSVANNHVFDYGETGLLDTLDTLRGANMPFVGAGVNLEEARKPVYFIAGGRKIAICSATQIERTLNFTQEATGILPGVLKCLHPEIFCDVIREAKANADYVIVIPHWGTEGNANYGEDQVALARSFVEAGADVIIGGHTHCLQTVEYMDNVPIFYSLGNYWFSITGEMPADYHTGLAQIRISKDGHIDANFIPCEFSSGVTSLLNNKDKAYSDIIDSLNSLSSTALIDKEGHITKKQ</sequence>
<dbReference type="Gene3D" id="3.60.21.10">
    <property type="match status" value="1"/>
</dbReference>
<protein>
    <submittedName>
        <fullName evidence="3">Poly-gamma-glutamate synthesis protein (Capsule biosynthesis protein)</fullName>
    </submittedName>
</protein>
<dbReference type="PANTHER" id="PTHR33393:SF13">
    <property type="entry name" value="PGA BIOSYNTHESIS PROTEIN CAPA"/>
    <property type="match status" value="1"/>
</dbReference>
<dbReference type="PROSITE" id="PS51257">
    <property type="entry name" value="PROKAR_LIPOPROTEIN"/>
    <property type="match status" value="1"/>
</dbReference>
<dbReference type="STRING" id="185007.SAMN02910350_01069"/>
<dbReference type="InterPro" id="IPR019079">
    <property type="entry name" value="Capsule_synth_CapA"/>
</dbReference>
<feature type="domain" description="Capsule synthesis protein CapA" evidence="2">
    <location>
        <begin position="141"/>
        <end position="388"/>
    </location>
</feature>
<organism evidence="3 4">
    <name type="scientific">Pseudobutyrivibrio xylanivorans DSM 14809</name>
    <dbReference type="NCBI Taxonomy" id="1123012"/>
    <lineage>
        <taxon>Bacteria</taxon>
        <taxon>Bacillati</taxon>
        <taxon>Bacillota</taxon>
        <taxon>Clostridia</taxon>
        <taxon>Lachnospirales</taxon>
        <taxon>Lachnospiraceae</taxon>
        <taxon>Pseudobutyrivibrio</taxon>
    </lineage>
</organism>
<keyword evidence="4" id="KW-1185">Reference proteome</keyword>